<accession>A0A235BN68</accession>
<name>A0A235BN68_UNCW3</name>
<dbReference type="GO" id="GO:0006450">
    <property type="term" value="P:regulation of translational fidelity"/>
    <property type="evidence" value="ECO:0007669"/>
    <property type="project" value="InterPro"/>
</dbReference>
<comment type="caution">
    <text evidence="1">The sequence shown here is derived from an EMBL/GenBank/DDBJ whole genome shotgun (WGS) entry which is preliminary data.</text>
</comment>
<organism evidence="1 2">
    <name type="scientific">candidate division WOR-3 bacterium JGI_Cruoil_03_44_89</name>
    <dbReference type="NCBI Taxonomy" id="1973748"/>
    <lineage>
        <taxon>Bacteria</taxon>
        <taxon>Bacteria division WOR-3</taxon>
    </lineage>
</organism>
<dbReference type="Gene3D" id="1.10.20.60">
    <property type="entry name" value="Glu-tRNAGln amidotransferase C subunit, N-terminal domain"/>
    <property type="match status" value="1"/>
</dbReference>
<dbReference type="InterPro" id="IPR003837">
    <property type="entry name" value="GatC"/>
</dbReference>
<reference evidence="1 2" key="1">
    <citation type="submission" date="2017-07" db="EMBL/GenBank/DDBJ databases">
        <title>Recovery of genomes from metagenomes via a dereplication, aggregation, and scoring strategy.</title>
        <authorList>
            <person name="Sieber C.M."/>
            <person name="Probst A.J."/>
            <person name="Sharrar A."/>
            <person name="Thomas B.C."/>
            <person name="Hess M."/>
            <person name="Tringe S.G."/>
            <person name="Banfield J.F."/>
        </authorList>
    </citation>
    <scope>NUCLEOTIDE SEQUENCE [LARGE SCALE GENOMIC DNA]</scope>
    <source>
        <strain evidence="1">JGI_Cruoil_03_44_89</strain>
    </source>
</reference>
<dbReference type="Pfam" id="PF02686">
    <property type="entry name" value="GatC"/>
    <property type="match status" value="1"/>
</dbReference>
<dbReference type="InterPro" id="IPR036113">
    <property type="entry name" value="Asp/Glu-ADT_sf_sub_c"/>
</dbReference>
<dbReference type="EMBL" id="NOZQ01000215">
    <property type="protein sequence ID" value="OYD13778.1"/>
    <property type="molecule type" value="Genomic_DNA"/>
</dbReference>
<proteinExistence type="predicted"/>
<sequence>MNLKEEVKTISELANIRILEDEIEKLADEFGEILNYMDKIGTIPLHEVETRKGAKHYAPLRKDEPQIHRRIPLKPLEGKLYRVPKVI</sequence>
<dbReference type="AlphaFoldDB" id="A0A235BN68"/>
<protein>
    <recommendedName>
        <fullName evidence="3">Asp-tRNA(Asn)/Glu-tRNA(Gln) amidotransferase GatCAB subunit C</fullName>
    </recommendedName>
</protein>
<evidence type="ECO:0000313" key="1">
    <source>
        <dbReference type="EMBL" id="OYD13778.1"/>
    </source>
</evidence>
<evidence type="ECO:0000313" key="2">
    <source>
        <dbReference type="Proteomes" id="UP000215215"/>
    </source>
</evidence>
<dbReference type="Proteomes" id="UP000215215">
    <property type="component" value="Unassembled WGS sequence"/>
</dbReference>
<gene>
    <name evidence="1" type="ORF">CH333_09970</name>
</gene>
<evidence type="ECO:0008006" key="3">
    <source>
        <dbReference type="Google" id="ProtNLM"/>
    </source>
</evidence>
<dbReference type="SUPFAM" id="SSF141000">
    <property type="entry name" value="Glu-tRNAGln amidotransferase C subunit"/>
    <property type="match status" value="1"/>
</dbReference>